<reference evidence="6 7" key="1">
    <citation type="submission" date="2014-04" db="EMBL/GenBank/DDBJ databases">
        <authorList>
            <consortium name="DOE Joint Genome Institute"/>
            <person name="Kuo A."/>
            <person name="Zuccaro A."/>
            <person name="Kohler A."/>
            <person name="Nagy L.G."/>
            <person name="Floudas D."/>
            <person name="Copeland A."/>
            <person name="Barry K.W."/>
            <person name="Cichocki N."/>
            <person name="Veneault-Fourrey C."/>
            <person name="LaButti K."/>
            <person name="Lindquist E.A."/>
            <person name="Lipzen A."/>
            <person name="Lundell T."/>
            <person name="Morin E."/>
            <person name="Murat C."/>
            <person name="Sun H."/>
            <person name="Tunlid A."/>
            <person name="Henrissat B."/>
            <person name="Grigoriev I.V."/>
            <person name="Hibbett D.S."/>
            <person name="Martin F."/>
            <person name="Nordberg H.P."/>
            <person name="Cantor M.N."/>
            <person name="Hua S.X."/>
        </authorList>
    </citation>
    <scope>NUCLEOTIDE SEQUENCE [LARGE SCALE GENOMIC DNA]</scope>
    <source>
        <strain evidence="6 7">MAFF 305830</strain>
    </source>
</reference>
<dbReference type="PROSITE" id="PS50294">
    <property type="entry name" value="WD_REPEATS_REGION"/>
    <property type="match status" value="12"/>
</dbReference>
<dbReference type="PRINTS" id="PR00320">
    <property type="entry name" value="GPROTEINBRPT"/>
</dbReference>
<feature type="repeat" description="WD" evidence="3">
    <location>
        <begin position="694"/>
        <end position="735"/>
    </location>
</feature>
<feature type="repeat" description="WD" evidence="3">
    <location>
        <begin position="651"/>
        <end position="692"/>
    </location>
</feature>
<evidence type="ECO:0000313" key="6">
    <source>
        <dbReference type="EMBL" id="KIM31897.1"/>
    </source>
</evidence>
<feature type="repeat" description="WD" evidence="3">
    <location>
        <begin position="823"/>
        <end position="864"/>
    </location>
</feature>
<proteinExistence type="predicted"/>
<dbReference type="SUPFAM" id="SSF63829">
    <property type="entry name" value="Calcium-dependent phosphotriesterase"/>
    <property type="match status" value="1"/>
</dbReference>
<feature type="repeat" description="WD" evidence="3">
    <location>
        <begin position="1038"/>
        <end position="1070"/>
    </location>
</feature>
<dbReference type="EMBL" id="KN824281">
    <property type="protein sequence ID" value="KIM31897.1"/>
    <property type="molecule type" value="Genomic_DNA"/>
</dbReference>
<dbReference type="InterPro" id="IPR056884">
    <property type="entry name" value="NPHP3-like_N"/>
</dbReference>
<dbReference type="PROSITE" id="PS00678">
    <property type="entry name" value="WD_REPEATS_1"/>
    <property type="match status" value="9"/>
</dbReference>
<dbReference type="Pfam" id="PF00400">
    <property type="entry name" value="WD40"/>
    <property type="match status" value="13"/>
</dbReference>
<dbReference type="InterPro" id="IPR019775">
    <property type="entry name" value="WD40_repeat_CS"/>
</dbReference>
<evidence type="ECO:0000256" key="1">
    <source>
        <dbReference type="ARBA" id="ARBA00022574"/>
    </source>
</evidence>
<feature type="domain" description="Nephrocystin 3-like N-terminal" evidence="5">
    <location>
        <begin position="62"/>
        <end position="219"/>
    </location>
</feature>
<accession>A0A0C2XSH1</accession>
<evidence type="ECO:0000256" key="4">
    <source>
        <dbReference type="SAM" id="MobiDB-lite"/>
    </source>
</evidence>
<dbReference type="InterPro" id="IPR027417">
    <property type="entry name" value="P-loop_NTPase"/>
</dbReference>
<dbReference type="HOGENOM" id="CLU_000288_6_3_1"/>
<feature type="repeat" description="WD" evidence="3">
    <location>
        <begin position="909"/>
        <end position="950"/>
    </location>
</feature>
<keyword evidence="2" id="KW-0677">Repeat</keyword>
<organism evidence="6 7">
    <name type="scientific">Serendipita vermifera MAFF 305830</name>
    <dbReference type="NCBI Taxonomy" id="933852"/>
    <lineage>
        <taxon>Eukaryota</taxon>
        <taxon>Fungi</taxon>
        <taxon>Dikarya</taxon>
        <taxon>Basidiomycota</taxon>
        <taxon>Agaricomycotina</taxon>
        <taxon>Agaricomycetes</taxon>
        <taxon>Sebacinales</taxon>
        <taxon>Serendipitaceae</taxon>
        <taxon>Serendipita</taxon>
    </lineage>
</organism>
<dbReference type="InterPro" id="IPR020472">
    <property type="entry name" value="WD40_PAC1"/>
</dbReference>
<feature type="repeat" description="WD" evidence="3">
    <location>
        <begin position="1164"/>
        <end position="1205"/>
    </location>
</feature>
<dbReference type="Proteomes" id="UP000054097">
    <property type="component" value="Unassembled WGS sequence"/>
</dbReference>
<dbReference type="SUPFAM" id="SSF50978">
    <property type="entry name" value="WD40 repeat-like"/>
    <property type="match status" value="2"/>
</dbReference>
<dbReference type="SMART" id="SM00320">
    <property type="entry name" value="WD40"/>
    <property type="match status" value="14"/>
</dbReference>
<sequence>MSGTSTKQNDHVPHLEGQPGETSNIDENLLLERLNPIDDASYQDDRGCMEGTRKHIIDHIIEWATRSSSQETSPESSNVDGMLWVYGMPGIGKSAIAHSVCRLLHESKQLGGSFFCRRDDSARSESKSVLSTLIYRLAAAFGPYREQVVDALRNDPHLASGELFSSTLQSLKTHPLRTLVLVADALDECGEPATHRQLLGGLLKACQHNQWLKVIVISRPEHDIQSFFNANGIIGRDLGEDDHSRTDIRHFAKVRMQMVADEKHVSQDPEPWVGERRLGHIVNRTGGLFIFVETLSQYLMKFKNPKPHLDRLLEGPSEEASVELHKLYLAAIESRVDSEEAESRLISRLVIGVAPHRALCDKSIAALSGLKLDVVSSWVDDLGSLIYRDPTIKEGIRVRHISILEYLTGRFCPLDFRVDVKQADVELSLCSLQTMMKELRFNICGLESSYLANSEIDDLSERIQANVSDILHYSCLHWSSHLCSNTEPANKYVCELLDMFLRGEHLLYWLEILSVMGEVPAAVEALRRIIACSRKFDDGIVTLAKDVLRFVLAFITPISTSAPHIYISALPFTPSESSLWNTACKSFPKLMRVSEGQMTKWPNFADLWKGHTASITDIAYSPDGLNVVSGSYDNTLRIWDVTTGSPVGEPLKGHTDYVTSVAYSPDGRNIISGSCDYTIRIWDTATGTPIGEPLTGHLRAVVSVAYSPDSRSIVSSSDDRTIQIWDAATGAPVGNPLKGHARAVTCVAYSPDSLNIVSGSHDKTLRIWDAKTGAPVGEPLKGHTHIVSSVAYSPDGRNITSGSWDRMIRIWDAATGVIIGEPLQGHTKSIESVAYSPDGRNIVSGSWDNTIRMWDAATGTPFGEPLTGHIEDVTCVSYSPDGRNIVSGSLDKTIRIWDAATGKPIAEPVMEYTKDFTSVAYSPDGLNVVSGSLDKTLRIWDAKTGAPVSEPLKGHTNIVSSVAYSPDGRNIASGSNDRTIRIWNAATGTQVGEPLTGHTDDVESVAYSPDGLKILSKSFDKTVRIWDAVTGALIGKFLEQHTDRVSSVTYSPDSQCILSGSYDGTLQMWDAATRLPIGEPLNAHRQVTNVVYSPDGRNAISTSFGNMIIWDTATGTPVDEPLLEHTDGVKSVAYSPDGRNFVSASYDTIRIWDAATRTLIDGPLKGHTKNIISVAYSPDCRQIVSSSWDYTIRFWDARDMQNNDRAVSSGFLKHPLQNLEDILVDSSAPNAISRAIVNPKSMDSEGWVRCDDGILLWVPEDCRYGVTSQEIMIIPNEARKRCVRLDLSDFKYGSSWTDVYQGM</sequence>
<dbReference type="PROSITE" id="PS50082">
    <property type="entry name" value="WD_REPEATS_2"/>
    <property type="match status" value="13"/>
</dbReference>
<dbReference type="InterPro" id="IPR015943">
    <property type="entry name" value="WD40/YVTN_repeat-like_dom_sf"/>
</dbReference>
<dbReference type="PANTHER" id="PTHR19848">
    <property type="entry name" value="WD40 REPEAT PROTEIN"/>
    <property type="match status" value="1"/>
</dbReference>
<dbReference type="Gene3D" id="3.40.50.300">
    <property type="entry name" value="P-loop containing nucleotide triphosphate hydrolases"/>
    <property type="match status" value="1"/>
</dbReference>
<gene>
    <name evidence="6" type="ORF">M408DRAFT_327295</name>
</gene>
<keyword evidence="7" id="KW-1185">Reference proteome</keyword>
<evidence type="ECO:0000256" key="3">
    <source>
        <dbReference type="PROSITE-ProRule" id="PRU00221"/>
    </source>
</evidence>
<feature type="repeat" description="WD" evidence="3">
    <location>
        <begin position="952"/>
        <end position="993"/>
    </location>
</feature>
<reference evidence="7" key="2">
    <citation type="submission" date="2015-01" db="EMBL/GenBank/DDBJ databases">
        <title>Evolutionary Origins and Diversification of the Mycorrhizal Mutualists.</title>
        <authorList>
            <consortium name="DOE Joint Genome Institute"/>
            <consortium name="Mycorrhizal Genomics Consortium"/>
            <person name="Kohler A."/>
            <person name="Kuo A."/>
            <person name="Nagy L.G."/>
            <person name="Floudas D."/>
            <person name="Copeland A."/>
            <person name="Barry K.W."/>
            <person name="Cichocki N."/>
            <person name="Veneault-Fourrey C."/>
            <person name="LaButti K."/>
            <person name="Lindquist E.A."/>
            <person name="Lipzen A."/>
            <person name="Lundell T."/>
            <person name="Morin E."/>
            <person name="Murat C."/>
            <person name="Riley R."/>
            <person name="Ohm R."/>
            <person name="Sun H."/>
            <person name="Tunlid A."/>
            <person name="Henrissat B."/>
            <person name="Grigoriev I.V."/>
            <person name="Hibbett D.S."/>
            <person name="Martin F."/>
        </authorList>
    </citation>
    <scope>NUCLEOTIDE SEQUENCE [LARGE SCALE GENOMIC DNA]</scope>
    <source>
        <strain evidence="7">MAFF 305830</strain>
    </source>
</reference>
<dbReference type="Gene3D" id="2.130.10.10">
    <property type="entry name" value="YVTN repeat-like/Quinoprotein amine dehydrogenase"/>
    <property type="match status" value="5"/>
</dbReference>
<keyword evidence="1 3" id="KW-0853">WD repeat</keyword>
<feature type="repeat" description="WD" evidence="3">
    <location>
        <begin position="608"/>
        <end position="649"/>
    </location>
</feature>
<evidence type="ECO:0000256" key="2">
    <source>
        <dbReference type="ARBA" id="ARBA00022737"/>
    </source>
</evidence>
<feature type="repeat" description="WD" evidence="3">
    <location>
        <begin position="866"/>
        <end position="907"/>
    </location>
</feature>
<dbReference type="SUPFAM" id="SSF52540">
    <property type="entry name" value="P-loop containing nucleoside triphosphate hydrolases"/>
    <property type="match status" value="1"/>
</dbReference>
<dbReference type="PANTHER" id="PTHR19848:SF8">
    <property type="entry name" value="F-BOX AND WD REPEAT DOMAIN CONTAINING 7"/>
    <property type="match status" value="1"/>
</dbReference>
<dbReference type="InterPro" id="IPR036322">
    <property type="entry name" value="WD40_repeat_dom_sf"/>
</dbReference>
<feature type="repeat" description="WD" evidence="3">
    <location>
        <begin position="737"/>
        <end position="778"/>
    </location>
</feature>
<dbReference type="Pfam" id="PF24883">
    <property type="entry name" value="NPHP3_N"/>
    <property type="match status" value="1"/>
</dbReference>
<dbReference type="InterPro" id="IPR001680">
    <property type="entry name" value="WD40_rpt"/>
</dbReference>
<feature type="repeat" description="WD" evidence="3">
    <location>
        <begin position="1122"/>
        <end position="1147"/>
    </location>
</feature>
<dbReference type="OrthoDB" id="538223at2759"/>
<protein>
    <recommendedName>
        <fullName evidence="5">Nephrocystin 3-like N-terminal domain-containing protein</fullName>
    </recommendedName>
</protein>
<feature type="repeat" description="WD" evidence="3">
    <location>
        <begin position="780"/>
        <end position="821"/>
    </location>
</feature>
<feature type="region of interest" description="Disordered" evidence="4">
    <location>
        <begin position="1"/>
        <end position="23"/>
    </location>
</feature>
<dbReference type="STRING" id="933852.A0A0C2XSH1"/>
<evidence type="ECO:0000313" key="7">
    <source>
        <dbReference type="Proteomes" id="UP000054097"/>
    </source>
</evidence>
<name>A0A0C2XSH1_SERVB</name>
<dbReference type="CDD" id="cd00200">
    <property type="entry name" value="WD40"/>
    <property type="match status" value="2"/>
</dbReference>
<evidence type="ECO:0000259" key="5">
    <source>
        <dbReference type="Pfam" id="PF24883"/>
    </source>
</evidence>
<feature type="repeat" description="WD" evidence="3">
    <location>
        <begin position="995"/>
        <end position="1036"/>
    </location>
</feature>